<dbReference type="NCBIfam" id="NF001159">
    <property type="entry name" value="PRK00150.1-3"/>
    <property type="match status" value="1"/>
</dbReference>
<dbReference type="EC" id="3.5.1.88" evidence="2"/>
<dbReference type="GO" id="GO:0006412">
    <property type="term" value="P:translation"/>
    <property type="evidence" value="ECO:0007669"/>
    <property type="project" value="UniProtKB-UniRule"/>
</dbReference>
<keyword evidence="2" id="KW-0648">Protein biosynthesis</keyword>
<dbReference type="NCBIfam" id="TIGR00079">
    <property type="entry name" value="pept_deformyl"/>
    <property type="match status" value="1"/>
</dbReference>
<feature type="binding site" evidence="2">
    <location>
        <position position="135"/>
    </location>
    <ligand>
        <name>Fe cation</name>
        <dbReference type="ChEBI" id="CHEBI:24875"/>
    </ligand>
</feature>
<dbReference type="HAMAP" id="MF_00163">
    <property type="entry name" value="Pep_deformylase"/>
    <property type="match status" value="1"/>
</dbReference>
<evidence type="ECO:0000256" key="1">
    <source>
        <dbReference type="ARBA" id="ARBA00010759"/>
    </source>
</evidence>
<dbReference type="SUPFAM" id="SSF56420">
    <property type="entry name" value="Peptide deformylase"/>
    <property type="match status" value="1"/>
</dbReference>
<comment type="function">
    <text evidence="2">Removes the formyl group from the N-terminal Met of newly synthesized proteins. Requires at least a dipeptide for an efficient rate of reaction. N-terminal L-methionine is a prerequisite for activity but the enzyme has broad specificity at other positions.</text>
</comment>
<dbReference type="CDD" id="cd00487">
    <property type="entry name" value="Pep_deformylase"/>
    <property type="match status" value="1"/>
</dbReference>
<comment type="cofactor">
    <cofactor evidence="2">
        <name>Fe(2+)</name>
        <dbReference type="ChEBI" id="CHEBI:29033"/>
    </cofactor>
    <text evidence="2">Binds 1 Fe(2+) ion.</text>
</comment>
<dbReference type="GO" id="GO:0042586">
    <property type="term" value="F:peptide deformylase activity"/>
    <property type="evidence" value="ECO:0007669"/>
    <property type="project" value="UniProtKB-UniRule"/>
</dbReference>
<dbReference type="PANTHER" id="PTHR10458">
    <property type="entry name" value="PEPTIDE DEFORMYLASE"/>
    <property type="match status" value="1"/>
</dbReference>
<dbReference type="EMBL" id="CP036278">
    <property type="protein sequence ID" value="QDU54543.1"/>
    <property type="molecule type" value="Genomic_DNA"/>
</dbReference>
<keyword evidence="2" id="KW-0408">Iron</keyword>
<dbReference type="PANTHER" id="PTHR10458:SF22">
    <property type="entry name" value="PEPTIDE DEFORMYLASE"/>
    <property type="match status" value="1"/>
</dbReference>
<dbReference type="Pfam" id="PF01327">
    <property type="entry name" value="Pep_deformylase"/>
    <property type="match status" value="1"/>
</dbReference>
<comment type="similarity">
    <text evidence="1 2">Belongs to the polypeptide deformylase family.</text>
</comment>
<dbReference type="Proteomes" id="UP000315750">
    <property type="component" value="Chromosome"/>
</dbReference>
<name>A0A518AII2_9BACT</name>
<evidence type="ECO:0000313" key="4">
    <source>
        <dbReference type="Proteomes" id="UP000315750"/>
    </source>
</evidence>
<dbReference type="InterPro" id="IPR023635">
    <property type="entry name" value="Peptide_deformylase"/>
</dbReference>
<gene>
    <name evidence="2 3" type="primary">def</name>
    <name evidence="3" type="ORF">Pan181_07260</name>
</gene>
<keyword evidence="2 3" id="KW-0378">Hydrolase</keyword>
<dbReference type="PIRSF" id="PIRSF004749">
    <property type="entry name" value="Pep_def"/>
    <property type="match status" value="1"/>
</dbReference>
<proteinExistence type="inferred from homology"/>
<reference evidence="3 4" key="1">
    <citation type="submission" date="2019-02" db="EMBL/GenBank/DDBJ databases">
        <title>Deep-cultivation of Planctomycetes and their phenomic and genomic characterization uncovers novel biology.</title>
        <authorList>
            <person name="Wiegand S."/>
            <person name="Jogler M."/>
            <person name="Boedeker C."/>
            <person name="Pinto D."/>
            <person name="Vollmers J."/>
            <person name="Rivas-Marin E."/>
            <person name="Kohn T."/>
            <person name="Peeters S.H."/>
            <person name="Heuer A."/>
            <person name="Rast P."/>
            <person name="Oberbeckmann S."/>
            <person name="Bunk B."/>
            <person name="Jeske O."/>
            <person name="Meyerdierks A."/>
            <person name="Storesund J.E."/>
            <person name="Kallscheuer N."/>
            <person name="Luecker S."/>
            <person name="Lage O.M."/>
            <person name="Pohl T."/>
            <person name="Merkel B.J."/>
            <person name="Hornburger P."/>
            <person name="Mueller R.-W."/>
            <person name="Bruemmer F."/>
            <person name="Labrenz M."/>
            <person name="Spormann A.M."/>
            <person name="Op den Camp H."/>
            <person name="Overmann J."/>
            <person name="Amann R."/>
            <person name="Jetten M.S.M."/>
            <person name="Mascher T."/>
            <person name="Medema M.H."/>
            <person name="Devos D.P."/>
            <person name="Kaster A.-K."/>
            <person name="Ovreas L."/>
            <person name="Rohde M."/>
            <person name="Galperin M.Y."/>
            <person name="Jogler C."/>
        </authorList>
    </citation>
    <scope>NUCLEOTIDE SEQUENCE [LARGE SCALE GENOMIC DNA]</scope>
    <source>
        <strain evidence="3 4">Pan181</strain>
    </source>
</reference>
<feature type="binding site" evidence="2">
    <location>
        <position position="139"/>
    </location>
    <ligand>
        <name>Fe cation</name>
        <dbReference type="ChEBI" id="CHEBI:24875"/>
    </ligand>
</feature>
<dbReference type="AlphaFoldDB" id="A0A518AII2"/>
<dbReference type="OrthoDB" id="9784988at2"/>
<protein>
    <recommendedName>
        <fullName evidence="2">Peptide deformylase</fullName>
        <shortName evidence="2">PDF</shortName>
        <ecNumber evidence="2">3.5.1.88</ecNumber>
    </recommendedName>
    <alternativeName>
        <fullName evidence="2">Polypeptide deformylase</fullName>
    </alternativeName>
</protein>
<feature type="active site" evidence="2">
    <location>
        <position position="136"/>
    </location>
</feature>
<accession>A0A518AII2</accession>
<feature type="binding site" evidence="2">
    <location>
        <position position="93"/>
    </location>
    <ligand>
        <name>Fe cation</name>
        <dbReference type="ChEBI" id="CHEBI:24875"/>
    </ligand>
</feature>
<evidence type="ECO:0000313" key="3">
    <source>
        <dbReference type="EMBL" id="QDU54543.1"/>
    </source>
</evidence>
<organism evidence="3 4">
    <name type="scientific">Aeoliella mucimassa</name>
    <dbReference type="NCBI Taxonomy" id="2527972"/>
    <lineage>
        <taxon>Bacteria</taxon>
        <taxon>Pseudomonadati</taxon>
        <taxon>Planctomycetota</taxon>
        <taxon>Planctomycetia</taxon>
        <taxon>Pirellulales</taxon>
        <taxon>Lacipirellulaceae</taxon>
        <taxon>Aeoliella</taxon>
    </lineage>
</organism>
<dbReference type="RefSeq" id="WP_145245511.1">
    <property type="nucleotide sequence ID" value="NZ_CP036278.1"/>
</dbReference>
<dbReference type="InterPro" id="IPR036821">
    <property type="entry name" value="Peptide_deformylase_sf"/>
</dbReference>
<dbReference type="PRINTS" id="PR01576">
    <property type="entry name" value="PDEFORMYLASE"/>
</dbReference>
<dbReference type="KEGG" id="amuc:Pan181_07260"/>
<dbReference type="GO" id="GO:0046872">
    <property type="term" value="F:metal ion binding"/>
    <property type="evidence" value="ECO:0007669"/>
    <property type="project" value="UniProtKB-KW"/>
</dbReference>
<keyword evidence="4" id="KW-1185">Reference proteome</keyword>
<keyword evidence="2" id="KW-0479">Metal-binding</keyword>
<evidence type="ECO:0000256" key="2">
    <source>
        <dbReference type="HAMAP-Rule" id="MF_00163"/>
    </source>
</evidence>
<comment type="catalytic activity">
    <reaction evidence="2">
        <text>N-terminal N-formyl-L-methionyl-[peptide] + H2O = N-terminal L-methionyl-[peptide] + formate</text>
        <dbReference type="Rhea" id="RHEA:24420"/>
        <dbReference type="Rhea" id="RHEA-COMP:10639"/>
        <dbReference type="Rhea" id="RHEA-COMP:10640"/>
        <dbReference type="ChEBI" id="CHEBI:15377"/>
        <dbReference type="ChEBI" id="CHEBI:15740"/>
        <dbReference type="ChEBI" id="CHEBI:49298"/>
        <dbReference type="ChEBI" id="CHEBI:64731"/>
        <dbReference type="EC" id="3.5.1.88"/>
    </reaction>
</comment>
<dbReference type="Gene3D" id="3.90.45.10">
    <property type="entry name" value="Peptide deformylase"/>
    <property type="match status" value="1"/>
</dbReference>
<sequence>MSLSVIHYPHPTLRHKSLPLKRVDKQLKAWVEEMFDLMYEHEGVGLAANQVDLPYRLFVMNPTGDSQQRDQEQVVINPVISKAKGQQKGNEGCLSLPGVHADVVRSNAIHLEAYDLSGNLIVADLDGFASRVVQHETDHLDGILFIDRLSDGELADVRHLVHEFEIDFQSRLNTGEAPTEEQVAELWSELEKART</sequence>